<dbReference type="HOGENOM" id="CLU_3040863_0_0_11"/>
<evidence type="ECO:0000313" key="2">
    <source>
        <dbReference type="Proteomes" id="UP000003323"/>
    </source>
</evidence>
<accession>E0QA50</accession>
<comment type="caution">
    <text evidence="1">The sequence shown here is derived from an EMBL/GenBank/DDBJ whole genome shotgun (WGS) entry which is preliminary data.</text>
</comment>
<dbReference type="EMBL" id="AEEQ01000013">
    <property type="protein sequence ID" value="EFM40527.1"/>
    <property type="molecule type" value="Genomic_DNA"/>
</dbReference>
<proteinExistence type="predicted"/>
<evidence type="ECO:0000313" key="1">
    <source>
        <dbReference type="EMBL" id="EFM40527.1"/>
    </source>
</evidence>
<name>E0QA50_9BIFI</name>
<protein>
    <submittedName>
        <fullName evidence="1">Uncharacterized protein</fullName>
    </submittedName>
</protein>
<gene>
    <name evidence="1" type="ORF">HMPREF0168_2008</name>
</gene>
<reference evidence="1 2" key="1">
    <citation type="submission" date="2010-08" db="EMBL/GenBank/DDBJ databases">
        <authorList>
            <person name="Muzny D."/>
            <person name="Qin X."/>
            <person name="Deng J."/>
            <person name="Jiang H."/>
            <person name="Liu Y."/>
            <person name="Qu J."/>
            <person name="Song X.-Z."/>
            <person name="Zhang L."/>
            <person name="Thornton R."/>
            <person name="Coyle M."/>
            <person name="Francisco L."/>
            <person name="Jackson L."/>
            <person name="Javaid M."/>
            <person name="Korchina V."/>
            <person name="Kovar C."/>
            <person name="Mata R."/>
            <person name="Mathew T."/>
            <person name="Ngo R."/>
            <person name="Nguyen L."/>
            <person name="Nguyen N."/>
            <person name="Okwuonu G."/>
            <person name="Ongeri F."/>
            <person name="Pham C."/>
            <person name="Simmons D."/>
            <person name="Wilczek-Boney K."/>
            <person name="Hale W."/>
            <person name="Jakkamsetti A."/>
            <person name="Pham P."/>
            <person name="Ruth R."/>
            <person name="San Lucas F."/>
            <person name="Warren J."/>
            <person name="Zhang J."/>
            <person name="Zhao Z."/>
            <person name="Zhou C."/>
            <person name="Zhu D."/>
            <person name="Lee S."/>
            <person name="Bess C."/>
            <person name="Blankenburg K."/>
            <person name="Forbes L."/>
            <person name="Fu Q."/>
            <person name="Gubbala S."/>
            <person name="Hirani K."/>
            <person name="Jayaseelan J.C."/>
            <person name="Lara F."/>
            <person name="Munidasa M."/>
            <person name="Palculict T."/>
            <person name="Patil S."/>
            <person name="Pu L.-L."/>
            <person name="Saada N."/>
            <person name="Tang L."/>
            <person name="Weissenberger G."/>
            <person name="Zhu Y."/>
            <person name="Hemphill L."/>
            <person name="Shang Y."/>
            <person name="Youmans B."/>
            <person name="Ayvaz T."/>
            <person name="Ross M."/>
            <person name="Santibanez J."/>
            <person name="Aqrawi P."/>
            <person name="Gross S."/>
            <person name="Joshi V."/>
            <person name="Fowler G."/>
            <person name="Nazareth L."/>
            <person name="Reid J."/>
            <person name="Worley K."/>
            <person name="Petrosino J."/>
            <person name="Highlander S."/>
            <person name="Gibbs R."/>
        </authorList>
    </citation>
    <scope>NUCLEOTIDE SEQUENCE [LARGE SCALE GENOMIC DNA]</scope>
    <source>
        <strain evidence="1 2">ATCC 27679</strain>
    </source>
</reference>
<dbReference type="AlphaFoldDB" id="E0QA50"/>
<dbReference type="Proteomes" id="UP000003323">
    <property type="component" value="Unassembled WGS sequence"/>
</dbReference>
<organism evidence="1 2">
    <name type="scientific">Bifidobacterium dentium ATCC 27679</name>
    <dbReference type="NCBI Taxonomy" id="871562"/>
    <lineage>
        <taxon>Bacteria</taxon>
        <taxon>Bacillati</taxon>
        <taxon>Actinomycetota</taxon>
        <taxon>Actinomycetes</taxon>
        <taxon>Bifidobacteriales</taxon>
        <taxon>Bifidobacteriaceae</taxon>
        <taxon>Bifidobacterium</taxon>
    </lineage>
</organism>
<sequence length="54" mass="6006">MKSLYSQHFSDISCDESVCDTPCSQTIILRLFHTFGSIKGHPSAWESGDKQTNA</sequence>